<keyword evidence="2" id="KW-1185">Reference proteome</keyword>
<evidence type="ECO:0000313" key="2">
    <source>
        <dbReference type="Proteomes" id="UP000014200"/>
    </source>
</evidence>
<dbReference type="EMBL" id="ASSP01000009">
    <property type="protein sequence ID" value="EOS13817.1"/>
    <property type="molecule type" value="Genomic_DNA"/>
</dbReference>
<proteinExistence type="predicted"/>
<reference evidence="1 2" key="1">
    <citation type="submission" date="2013-04" db="EMBL/GenBank/DDBJ databases">
        <title>The Genome Sequence of Bacteroides massiliensis dnLKV3.</title>
        <authorList>
            <consortium name="The Broad Institute Genomics Platform"/>
            <consortium name="The Broad Institute Genome Sequencing Center for Infectious Disease"/>
            <person name="Earl A."/>
            <person name="Xavier R."/>
            <person name="Kuhn K."/>
            <person name="Stappenbeck T."/>
            <person name="Walker B."/>
            <person name="Young S."/>
            <person name="Zeng Q."/>
            <person name="Gargeya S."/>
            <person name="Fitzgerald M."/>
            <person name="Haas B."/>
            <person name="Abouelleil A."/>
            <person name="Allen A.W."/>
            <person name="Alvarado L."/>
            <person name="Arachchi H.M."/>
            <person name="Berlin A.M."/>
            <person name="Chapman S.B."/>
            <person name="Gainer-Dewar J."/>
            <person name="Goldberg J."/>
            <person name="Griggs A."/>
            <person name="Gujja S."/>
            <person name="Hansen M."/>
            <person name="Howarth C."/>
            <person name="Imamovic A."/>
            <person name="Ireland A."/>
            <person name="Larimer J."/>
            <person name="McCowan C."/>
            <person name="Murphy C."/>
            <person name="Pearson M."/>
            <person name="Poon T.W."/>
            <person name="Priest M."/>
            <person name="Roberts A."/>
            <person name="Saif S."/>
            <person name="Shea T."/>
            <person name="Sisk P."/>
            <person name="Sykes S."/>
            <person name="Wortman J."/>
            <person name="Nusbaum C."/>
            <person name="Birren B."/>
        </authorList>
    </citation>
    <scope>NUCLEOTIDE SEQUENCE [LARGE SCALE GENOMIC DNA]</scope>
    <source>
        <strain evidence="2">dnLKV3</strain>
    </source>
</reference>
<dbReference type="HOGENOM" id="CLU_2950787_0_0_10"/>
<dbReference type="AlphaFoldDB" id="R9IAJ7"/>
<organism evidence="1 2">
    <name type="scientific">Phocaeicola sartorii</name>
    <dbReference type="NCBI Taxonomy" id="671267"/>
    <lineage>
        <taxon>Bacteria</taxon>
        <taxon>Pseudomonadati</taxon>
        <taxon>Bacteroidota</taxon>
        <taxon>Bacteroidia</taxon>
        <taxon>Bacteroidales</taxon>
        <taxon>Bacteroidaceae</taxon>
        <taxon>Phocaeicola</taxon>
    </lineage>
</organism>
<name>R9IAJ7_9BACT</name>
<evidence type="ECO:0000313" key="1">
    <source>
        <dbReference type="EMBL" id="EOS13817.1"/>
    </source>
</evidence>
<gene>
    <name evidence="1" type="ORF">C802_01663</name>
</gene>
<comment type="caution">
    <text evidence="1">The sequence shown here is derived from an EMBL/GenBank/DDBJ whole genome shotgun (WGS) entry which is preliminary data.</text>
</comment>
<dbReference type="Proteomes" id="UP000014200">
    <property type="component" value="Unassembled WGS sequence"/>
</dbReference>
<protein>
    <submittedName>
        <fullName evidence="1">Uncharacterized protein</fullName>
    </submittedName>
</protein>
<sequence length="63" mass="7217">MFGFLGEILISTISTSLSASYYFIKKIYLKKIAKGLHNSIYPFIFAPRLRDNASKRKEVWVSG</sequence>
<accession>R9IAJ7</accession>